<keyword evidence="1" id="KW-0732">Signal</keyword>
<name>A0A023G221_AMBTT</name>
<feature type="chain" id="PRO_5001516588" evidence="1">
    <location>
        <begin position="25"/>
        <end position="253"/>
    </location>
</feature>
<dbReference type="AlphaFoldDB" id="A0A023G221"/>
<proteinExistence type="evidence at transcript level"/>
<sequence length="253" mass="26462">MKAAGFSVVSFSVYLLLLTRPGHPAPASDQQCASLSCSISGDGNECGPSCSCVRDSYNASNTREGFCKSDGGNQAPEELPHDQKILLIQRALELRDPQYVEFSSSPADVSTRSLQPAVSFGNEVLGESDELGGDLRSPIVPEDVIERAYGAMGMYGGMGRGGMGGMGMGGMGMYDGMGMYGGMGGMGMGGMGMYGGMGGMRMGGMGMGMGGMGTGPGAMQVGRMIGTMARQIYLRHQMKKAMKKQNMRAQNTQ</sequence>
<organism evidence="2">
    <name type="scientific">Amblyomma triste</name>
    <name type="common">Neotropical tick</name>
    <dbReference type="NCBI Taxonomy" id="251400"/>
    <lineage>
        <taxon>Eukaryota</taxon>
        <taxon>Metazoa</taxon>
        <taxon>Ecdysozoa</taxon>
        <taxon>Arthropoda</taxon>
        <taxon>Chelicerata</taxon>
        <taxon>Arachnida</taxon>
        <taxon>Acari</taxon>
        <taxon>Parasitiformes</taxon>
        <taxon>Ixodida</taxon>
        <taxon>Ixodoidea</taxon>
        <taxon>Ixodidae</taxon>
        <taxon>Amblyomminae</taxon>
        <taxon>Amblyomma</taxon>
    </lineage>
</organism>
<feature type="signal peptide" evidence="1">
    <location>
        <begin position="1"/>
        <end position="24"/>
    </location>
</feature>
<reference evidence="2" key="1">
    <citation type="submission" date="2014-03" db="EMBL/GenBank/DDBJ databases">
        <title>The sialotranscriptome of Amblyomma triste, Amblyomma parvum and Amblyomma cajennense ticks, uncovered by 454-based RNA-seq.</title>
        <authorList>
            <person name="Garcia G.R."/>
            <person name="Gardinassi L.G."/>
            <person name="Ribeiro J.M."/>
            <person name="Anatriello E."/>
            <person name="Ferreira B.R."/>
            <person name="Moreira H.N."/>
            <person name="Mafra C."/>
            <person name="Olegario M.M."/>
            <person name="Szabo P.J."/>
            <person name="Miranda-Santos I.K."/>
            <person name="Maruyama S.R."/>
        </authorList>
    </citation>
    <scope>NUCLEOTIDE SEQUENCE</scope>
    <source>
        <strain evidence="2">Mato Grasso do Sul</strain>
        <tissue evidence="2">Salivary glands</tissue>
    </source>
</reference>
<dbReference type="EMBL" id="GBBM01007167">
    <property type="protein sequence ID" value="JAC28251.1"/>
    <property type="molecule type" value="mRNA"/>
</dbReference>
<keyword evidence="2" id="KW-0346">Stress response</keyword>
<protein>
    <submittedName>
        <fullName evidence="2">Putative dnaj heat shock domain-containing proteintpr repeat-containing protein</fullName>
    </submittedName>
</protein>
<evidence type="ECO:0000313" key="2">
    <source>
        <dbReference type="EMBL" id="JAC28251.1"/>
    </source>
</evidence>
<accession>A0A023G221</accession>
<evidence type="ECO:0000256" key="1">
    <source>
        <dbReference type="SAM" id="SignalP"/>
    </source>
</evidence>